<keyword evidence="3" id="KW-1185">Reference proteome</keyword>
<dbReference type="KEGG" id="ltr:EVS81_01790"/>
<protein>
    <submittedName>
        <fullName evidence="2">Extracellular solute-binding protein</fullName>
    </submittedName>
</protein>
<dbReference type="PROSITE" id="PS51257">
    <property type="entry name" value="PROKAR_LIPOPROTEIN"/>
    <property type="match status" value="1"/>
</dbReference>
<proteinExistence type="predicted"/>
<accession>A0A4P6KE93</accession>
<dbReference type="SUPFAM" id="SSF53850">
    <property type="entry name" value="Periplasmic binding protein-like II"/>
    <property type="match status" value="1"/>
</dbReference>
<feature type="chain" id="PRO_5038732404" evidence="1">
    <location>
        <begin position="31"/>
        <end position="436"/>
    </location>
</feature>
<gene>
    <name evidence="2" type="ORF">EVS81_01790</name>
</gene>
<dbReference type="InterPro" id="IPR006059">
    <property type="entry name" value="SBP"/>
</dbReference>
<dbReference type="PANTHER" id="PTHR43649:SF14">
    <property type="entry name" value="BLR3389 PROTEIN"/>
    <property type="match status" value="1"/>
</dbReference>
<dbReference type="Gene3D" id="3.40.190.10">
    <property type="entry name" value="Periplasmic binding protein-like II"/>
    <property type="match status" value="2"/>
</dbReference>
<evidence type="ECO:0000313" key="3">
    <source>
        <dbReference type="Proteomes" id="UP000289260"/>
    </source>
</evidence>
<evidence type="ECO:0000256" key="1">
    <source>
        <dbReference type="SAM" id="SignalP"/>
    </source>
</evidence>
<reference evidence="2 3" key="1">
    <citation type="submission" date="2019-02" db="EMBL/GenBank/DDBJ databases">
        <authorList>
            <person name="Sun L."/>
            <person name="Pan D."/>
            <person name="Wu X."/>
        </authorList>
    </citation>
    <scope>NUCLEOTIDE SEQUENCE [LARGE SCALE GENOMIC DNA]</scope>
    <source>
        <strain evidence="2 3">JW-1</strain>
    </source>
</reference>
<dbReference type="EMBL" id="CP035806">
    <property type="protein sequence ID" value="QBE47714.1"/>
    <property type="molecule type" value="Genomic_DNA"/>
</dbReference>
<feature type="signal peptide" evidence="1">
    <location>
        <begin position="1"/>
        <end position="30"/>
    </location>
</feature>
<dbReference type="PANTHER" id="PTHR43649">
    <property type="entry name" value="ARABINOSE-BINDING PROTEIN-RELATED"/>
    <property type="match status" value="1"/>
</dbReference>
<dbReference type="OrthoDB" id="2509690at2"/>
<organism evidence="2 3">
    <name type="scientific">Leucobacter triazinivorans</name>
    <dbReference type="NCBI Taxonomy" id="1784719"/>
    <lineage>
        <taxon>Bacteria</taxon>
        <taxon>Bacillati</taxon>
        <taxon>Actinomycetota</taxon>
        <taxon>Actinomycetes</taxon>
        <taxon>Micrococcales</taxon>
        <taxon>Microbacteriaceae</taxon>
        <taxon>Leucobacter</taxon>
    </lineage>
</organism>
<sequence length="436" mass="46298">MHPTSMKNRAAKRVVALTALVATSSLLLSACSGPSGSGDGEGTGSGDVSLTHYFSDAFGEAAFKEIIPMCGTETGATISNGPMGQEAFKDSILVQLAGGNPPSLASYWAGAKTASLVEKDLLRPIDGLWEANDLDAVIPSGMTESASVYDGEKYLLPFVYHYVGLFYNPTVMADAGITEMPATWDELMDAADKLKANGVTPFALGSKDRWPAQFWFDYILLRTAGPDYRAQLMSGEASYTDPEVARAFEMWKELFDKGYFNDSPNGIDANDAANQVSGGTAAMTLMGTWVTGAWDSNGVEPVTGYDMFPFPEIDPGVEPSALGPVDGWIVPAKGANSESTDQVLACLASADAQRTMALAAGGLAPNVDADMSEQNQVMQNAAKIVAETPSFNFNYDLATPPEVSSEGLNMLAMFVDSPASYEDFLAQLQAQVESLY</sequence>
<dbReference type="InterPro" id="IPR050490">
    <property type="entry name" value="Bact_solute-bd_prot1"/>
</dbReference>
<dbReference type="AlphaFoldDB" id="A0A4P6KE93"/>
<evidence type="ECO:0000313" key="2">
    <source>
        <dbReference type="EMBL" id="QBE47714.1"/>
    </source>
</evidence>
<dbReference type="Proteomes" id="UP000289260">
    <property type="component" value="Chromosome"/>
</dbReference>
<dbReference type="Pfam" id="PF01547">
    <property type="entry name" value="SBP_bac_1"/>
    <property type="match status" value="1"/>
</dbReference>
<keyword evidence="1" id="KW-0732">Signal</keyword>
<dbReference type="RefSeq" id="WP_130108868.1">
    <property type="nucleotide sequence ID" value="NZ_CP035806.1"/>
</dbReference>
<name>A0A4P6KE93_9MICO</name>